<name>A0ABT5EHV2_9BACT</name>
<organism evidence="3 4">
    <name type="scientific">Polyangium mundeleinium</name>
    <dbReference type="NCBI Taxonomy" id="2995306"/>
    <lineage>
        <taxon>Bacteria</taxon>
        <taxon>Pseudomonadati</taxon>
        <taxon>Myxococcota</taxon>
        <taxon>Polyangia</taxon>
        <taxon>Polyangiales</taxon>
        <taxon>Polyangiaceae</taxon>
        <taxon>Polyangium</taxon>
    </lineage>
</organism>
<dbReference type="Proteomes" id="UP001221411">
    <property type="component" value="Unassembled WGS sequence"/>
</dbReference>
<evidence type="ECO:0000313" key="3">
    <source>
        <dbReference type="EMBL" id="MDC0740502.1"/>
    </source>
</evidence>
<accession>A0ABT5EHV2</accession>
<evidence type="ECO:0000313" key="4">
    <source>
        <dbReference type="Proteomes" id="UP001221411"/>
    </source>
</evidence>
<feature type="compositionally biased region" description="Basic and acidic residues" evidence="1">
    <location>
        <begin position="349"/>
        <end position="362"/>
    </location>
</feature>
<protein>
    <submittedName>
        <fullName evidence="3">Uncharacterized protein</fullName>
    </submittedName>
</protein>
<keyword evidence="2" id="KW-0732">Signal</keyword>
<feature type="compositionally biased region" description="Pro residues" evidence="1">
    <location>
        <begin position="81"/>
        <end position="102"/>
    </location>
</feature>
<comment type="caution">
    <text evidence="3">The sequence shown here is derived from an EMBL/GenBank/DDBJ whole genome shotgun (WGS) entry which is preliminary data.</text>
</comment>
<dbReference type="RefSeq" id="WP_271915704.1">
    <property type="nucleotide sequence ID" value="NZ_JAQNDO010000001.1"/>
</dbReference>
<sequence length="376" mass="40140">MPANTTASLGILTVTAFVAACASAPHPERSPIASAQTAPPHAAKRSAPETPAGPGAAANPPNAPLAEDSPSGTFRGASPFEAPPSGPQPLLSPTPPRPPGTDPTPKEQAQAAASCGAITQCGVCNNWGYCGFCLSTKQCVPKDRNGPYPGSCAVGFSPSDCPMALYLEKDEVDIRERLARLVGTLAPEGMPLDRKAESVSVLRIPVHRGRCYGLVFRGSYDVDGAIDAEAAVEAKFFDDGGIWVPVYREVSAITPFCPQEDGRILLRVTPRNTTKGTWRAQLFSTSITEETLEAQRERYEAERRALALRYSCSYCARVHLGCFLSGEPQCDNRYVVCLGAFGYTPDDCERGDVPKKKPEPKPLEALQMCSPDEPKG</sequence>
<evidence type="ECO:0000256" key="1">
    <source>
        <dbReference type="SAM" id="MobiDB-lite"/>
    </source>
</evidence>
<feature type="region of interest" description="Disordered" evidence="1">
    <location>
        <begin position="25"/>
        <end position="108"/>
    </location>
</feature>
<evidence type="ECO:0000256" key="2">
    <source>
        <dbReference type="SAM" id="SignalP"/>
    </source>
</evidence>
<dbReference type="EMBL" id="JAQNDO010000001">
    <property type="protein sequence ID" value="MDC0740502.1"/>
    <property type="molecule type" value="Genomic_DNA"/>
</dbReference>
<reference evidence="3 4" key="1">
    <citation type="submission" date="2022-11" db="EMBL/GenBank/DDBJ databases">
        <title>Minimal conservation of predation-associated metabolite biosynthetic gene clusters underscores biosynthetic potential of Myxococcota including descriptions for ten novel species: Archangium lansinium sp. nov., Myxococcus landrumus sp. nov., Nannocystis bai.</title>
        <authorList>
            <person name="Ahearne A."/>
            <person name="Stevens C."/>
            <person name="Dowd S."/>
        </authorList>
    </citation>
    <scope>NUCLEOTIDE SEQUENCE [LARGE SCALE GENOMIC DNA]</scope>
    <source>
        <strain evidence="3 4">RJM3</strain>
    </source>
</reference>
<keyword evidence="4" id="KW-1185">Reference proteome</keyword>
<feature type="signal peptide" evidence="2">
    <location>
        <begin position="1"/>
        <end position="22"/>
    </location>
</feature>
<proteinExistence type="predicted"/>
<feature type="region of interest" description="Disordered" evidence="1">
    <location>
        <begin position="349"/>
        <end position="376"/>
    </location>
</feature>
<gene>
    <name evidence="3" type="ORF">POL67_04040</name>
</gene>
<feature type="chain" id="PRO_5046193084" evidence="2">
    <location>
        <begin position="23"/>
        <end position="376"/>
    </location>
</feature>